<feature type="transmembrane region" description="Helical" evidence="1">
    <location>
        <begin position="138"/>
        <end position="157"/>
    </location>
</feature>
<comment type="caution">
    <text evidence="3">The sequence shown here is derived from an EMBL/GenBank/DDBJ whole genome shotgun (WGS) entry which is preliminary data.</text>
</comment>
<keyword evidence="1" id="KW-1133">Transmembrane helix</keyword>
<protein>
    <submittedName>
        <fullName evidence="3">DUF418 domain-containing protein</fullName>
    </submittedName>
</protein>
<feature type="transmembrane region" description="Helical" evidence="1">
    <location>
        <begin position="247"/>
        <end position="265"/>
    </location>
</feature>
<feature type="transmembrane region" description="Helical" evidence="1">
    <location>
        <begin position="52"/>
        <end position="72"/>
    </location>
</feature>
<feature type="transmembrane region" description="Helical" evidence="1">
    <location>
        <begin position="207"/>
        <end position="227"/>
    </location>
</feature>
<sequence length="403" mass="45633">MNTNRVTLIDSMRGFSLFGILLANMLIFQYGIYGKDAIHLFSLPGSDMGGYYFLKIAVEGSFMPIFTFLFGYSMVKMKESLERKQLGVKRHFSRRFSLLFAMGMCHGIFLWEGDILAFYGMIGFFLLFFFLNRKPKTLLIWSALLFLLVGASSYGSLNETTEFLMDKDDLTTYVKESISTYGSGTYAEISDYRNNADDPLNIEGTKLALVFLLAPFATAPLFLLGMYAGKKDWFRAPALHQKRYGRLAVILIPISLLFKATAHVWPDASWAGIPSAFGLNLLSLGYMFGFAWLYCKLEQSTLMKAFESVGRLSLSNYLFQTVICTTIFYGYGLGQFGTFGMIKGIALCTTIYFIQLVSSLLYLRKFKVGPVEQLLRMWTNLSWSGKAKMKKKTFIDDSKQSVI</sequence>
<dbReference type="EMBL" id="JAEMWV010000007">
    <property type="protein sequence ID" value="MBN8252734.1"/>
    <property type="molecule type" value="Genomic_DNA"/>
</dbReference>
<keyword evidence="1" id="KW-0812">Transmembrane</keyword>
<organism evidence="3 4">
    <name type="scientific">Priestia flexa</name>
    <dbReference type="NCBI Taxonomy" id="86664"/>
    <lineage>
        <taxon>Bacteria</taxon>
        <taxon>Bacillati</taxon>
        <taxon>Bacillota</taxon>
        <taxon>Bacilli</taxon>
        <taxon>Bacillales</taxon>
        <taxon>Bacillaceae</taxon>
        <taxon>Priestia</taxon>
    </lineage>
</organism>
<feature type="domain" description="DUF418" evidence="2">
    <location>
        <begin position="228"/>
        <end position="381"/>
    </location>
</feature>
<dbReference type="InterPro" id="IPR052529">
    <property type="entry name" value="Bact_Transport_Assoc"/>
</dbReference>
<dbReference type="PANTHER" id="PTHR30590:SF2">
    <property type="entry name" value="INNER MEMBRANE PROTEIN"/>
    <property type="match status" value="1"/>
</dbReference>
<accession>A0A8I1MIH6</accession>
<dbReference type="InterPro" id="IPR007349">
    <property type="entry name" value="DUF418"/>
</dbReference>
<keyword evidence="1" id="KW-0472">Membrane</keyword>
<reference evidence="3" key="1">
    <citation type="submission" date="2020-12" db="EMBL/GenBank/DDBJ databases">
        <title>PHA producing bacteria isolated from mangrove.</title>
        <authorList>
            <person name="Zheng W."/>
            <person name="Yu S."/>
            <person name="Huang Y."/>
        </authorList>
    </citation>
    <scope>NUCLEOTIDE SEQUENCE</scope>
    <source>
        <strain evidence="3">GN22-4</strain>
    </source>
</reference>
<evidence type="ECO:0000256" key="1">
    <source>
        <dbReference type="SAM" id="Phobius"/>
    </source>
</evidence>
<evidence type="ECO:0000259" key="2">
    <source>
        <dbReference type="Pfam" id="PF04235"/>
    </source>
</evidence>
<dbReference type="RefSeq" id="WP_206782819.1">
    <property type="nucleotide sequence ID" value="NZ_CM125968.1"/>
</dbReference>
<dbReference type="Proteomes" id="UP000664578">
    <property type="component" value="Unassembled WGS sequence"/>
</dbReference>
<proteinExistence type="predicted"/>
<gene>
    <name evidence="3" type="ORF">JF537_14230</name>
</gene>
<feature type="transmembrane region" description="Helical" evidence="1">
    <location>
        <begin position="344"/>
        <end position="363"/>
    </location>
</feature>
<name>A0A8I1MIH6_9BACI</name>
<feature type="transmembrane region" description="Helical" evidence="1">
    <location>
        <begin position="12"/>
        <end position="32"/>
    </location>
</feature>
<dbReference type="Pfam" id="PF04235">
    <property type="entry name" value="DUF418"/>
    <property type="match status" value="1"/>
</dbReference>
<feature type="transmembrane region" description="Helical" evidence="1">
    <location>
        <begin position="115"/>
        <end position="131"/>
    </location>
</feature>
<evidence type="ECO:0000313" key="3">
    <source>
        <dbReference type="EMBL" id="MBN8252734.1"/>
    </source>
</evidence>
<dbReference type="AlphaFoldDB" id="A0A8I1MIH6"/>
<feature type="transmembrane region" description="Helical" evidence="1">
    <location>
        <begin position="314"/>
        <end position="332"/>
    </location>
</feature>
<feature type="transmembrane region" description="Helical" evidence="1">
    <location>
        <begin position="92"/>
        <end position="109"/>
    </location>
</feature>
<evidence type="ECO:0000313" key="4">
    <source>
        <dbReference type="Proteomes" id="UP000664578"/>
    </source>
</evidence>
<dbReference type="PANTHER" id="PTHR30590">
    <property type="entry name" value="INNER MEMBRANE PROTEIN"/>
    <property type="match status" value="1"/>
</dbReference>
<feature type="transmembrane region" description="Helical" evidence="1">
    <location>
        <begin position="271"/>
        <end position="294"/>
    </location>
</feature>